<name>A0ABR9T7U0_9SPHI</name>
<reference evidence="1 2" key="1">
    <citation type="submission" date="2018-02" db="EMBL/GenBank/DDBJ databases">
        <title>Sphingobacterium KA21.</title>
        <authorList>
            <person name="Vasarhelyi B.M."/>
            <person name="Deshmukh S."/>
            <person name="Balint B."/>
            <person name="Kukolya J."/>
        </authorList>
    </citation>
    <scope>NUCLEOTIDE SEQUENCE [LARGE SCALE GENOMIC DNA]</scope>
    <source>
        <strain evidence="1 2">Ka21</strain>
    </source>
</reference>
<sequence>MESANKINRIVLVGVSQRVSARIRYSLNTVFSPEFPTKSLGKIIELETYADAGDALHHCMVMLSVNMRIKENIEHVESILKMGFKAKMVLIIDEWELSFMPFYNAIGIHDFVERSQLKENSEASICKLLNVNLKYKSI</sequence>
<evidence type="ECO:0000313" key="2">
    <source>
        <dbReference type="Proteomes" id="UP000618319"/>
    </source>
</evidence>
<accession>A0ABR9T7U0</accession>
<dbReference type="Proteomes" id="UP000618319">
    <property type="component" value="Unassembled WGS sequence"/>
</dbReference>
<gene>
    <name evidence="1" type="ORF">C4F40_10035</name>
</gene>
<dbReference type="EMBL" id="PSKQ01000019">
    <property type="protein sequence ID" value="MBE8721062.1"/>
    <property type="molecule type" value="Genomic_DNA"/>
</dbReference>
<proteinExistence type="predicted"/>
<keyword evidence="2" id="KW-1185">Reference proteome</keyword>
<protein>
    <submittedName>
        <fullName evidence="1">Uncharacterized protein</fullName>
    </submittedName>
</protein>
<evidence type="ECO:0000313" key="1">
    <source>
        <dbReference type="EMBL" id="MBE8721062.1"/>
    </source>
</evidence>
<comment type="caution">
    <text evidence="1">The sequence shown here is derived from an EMBL/GenBank/DDBJ whole genome shotgun (WGS) entry which is preliminary data.</text>
</comment>
<organism evidence="1 2">
    <name type="scientific">Sphingobacterium pedocola</name>
    <dbReference type="NCBI Taxonomy" id="2082722"/>
    <lineage>
        <taxon>Bacteria</taxon>
        <taxon>Pseudomonadati</taxon>
        <taxon>Bacteroidota</taxon>
        <taxon>Sphingobacteriia</taxon>
        <taxon>Sphingobacteriales</taxon>
        <taxon>Sphingobacteriaceae</taxon>
        <taxon>Sphingobacterium</taxon>
    </lineage>
</organism>
<dbReference type="RefSeq" id="WP_196938294.1">
    <property type="nucleotide sequence ID" value="NZ_MU158689.1"/>
</dbReference>